<feature type="non-terminal residue" evidence="1">
    <location>
        <position position="66"/>
    </location>
</feature>
<keyword evidence="2" id="KW-1185">Reference proteome</keyword>
<comment type="caution">
    <text evidence="1">The sequence shown here is derived from an EMBL/GenBank/DDBJ whole genome shotgun (WGS) entry which is preliminary data.</text>
</comment>
<protein>
    <submittedName>
        <fullName evidence="1">20004_t:CDS:1</fullName>
    </submittedName>
</protein>
<evidence type="ECO:0000313" key="2">
    <source>
        <dbReference type="Proteomes" id="UP000789396"/>
    </source>
</evidence>
<dbReference type="EMBL" id="CAJVPZ010102925">
    <property type="protein sequence ID" value="CAG8822907.1"/>
    <property type="molecule type" value="Genomic_DNA"/>
</dbReference>
<dbReference type="AlphaFoldDB" id="A0A9N9KDN1"/>
<dbReference type="Proteomes" id="UP000789396">
    <property type="component" value="Unassembled WGS sequence"/>
</dbReference>
<name>A0A9N9KDN1_9GLOM</name>
<proteinExistence type="predicted"/>
<sequence length="66" mass="7584">DPTLLLSDDEIENRALCLVEDLLLQQRKSLKDFPNMPIPIAINEDENSLIAEELNYNKELLAEFVI</sequence>
<organism evidence="1 2">
    <name type="scientific">Racocetra fulgida</name>
    <dbReference type="NCBI Taxonomy" id="60492"/>
    <lineage>
        <taxon>Eukaryota</taxon>
        <taxon>Fungi</taxon>
        <taxon>Fungi incertae sedis</taxon>
        <taxon>Mucoromycota</taxon>
        <taxon>Glomeromycotina</taxon>
        <taxon>Glomeromycetes</taxon>
        <taxon>Diversisporales</taxon>
        <taxon>Gigasporaceae</taxon>
        <taxon>Racocetra</taxon>
    </lineage>
</organism>
<reference evidence="1" key="1">
    <citation type="submission" date="2021-06" db="EMBL/GenBank/DDBJ databases">
        <authorList>
            <person name="Kallberg Y."/>
            <person name="Tangrot J."/>
            <person name="Rosling A."/>
        </authorList>
    </citation>
    <scope>NUCLEOTIDE SEQUENCE</scope>
    <source>
        <strain evidence="1">IN212</strain>
    </source>
</reference>
<feature type="non-terminal residue" evidence="1">
    <location>
        <position position="1"/>
    </location>
</feature>
<gene>
    <name evidence="1" type="ORF">RFULGI_LOCUS19797</name>
</gene>
<accession>A0A9N9KDN1</accession>
<evidence type="ECO:0000313" key="1">
    <source>
        <dbReference type="EMBL" id="CAG8822907.1"/>
    </source>
</evidence>
<dbReference type="OrthoDB" id="3366231at2759"/>